<dbReference type="Gene3D" id="3.80.30.30">
    <property type="match status" value="1"/>
</dbReference>
<evidence type="ECO:0000256" key="3">
    <source>
        <dbReference type="ARBA" id="ARBA00023014"/>
    </source>
</evidence>
<keyword evidence="1" id="KW-0479">Metal-binding</keyword>
<dbReference type="GO" id="GO:0046872">
    <property type="term" value="F:metal ion binding"/>
    <property type="evidence" value="ECO:0007669"/>
    <property type="project" value="UniProtKB-KW"/>
</dbReference>
<dbReference type="PANTHER" id="PTHR43432">
    <property type="entry name" value="SLR0285 PROTEIN"/>
    <property type="match status" value="1"/>
</dbReference>
<evidence type="ECO:0000256" key="2">
    <source>
        <dbReference type="ARBA" id="ARBA00023004"/>
    </source>
</evidence>
<protein>
    <recommendedName>
        <fullName evidence="6">Radical SAM core domain-containing protein</fullName>
    </recommendedName>
</protein>
<name>A0A0D8J6M8_9BACT</name>
<organism evidence="4 5">
    <name type="scientific">Draconibacterium sediminis</name>
    <dbReference type="NCBI Taxonomy" id="1544798"/>
    <lineage>
        <taxon>Bacteria</taxon>
        <taxon>Pseudomonadati</taxon>
        <taxon>Bacteroidota</taxon>
        <taxon>Bacteroidia</taxon>
        <taxon>Marinilabiliales</taxon>
        <taxon>Prolixibacteraceae</taxon>
        <taxon>Draconibacterium</taxon>
    </lineage>
</organism>
<comment type="caution">
    <text evidence="4">The sequence shown here is derived from an EMBL/GenBank/DDBJ whole genome shotgun (WGS) entry which is preliminary data.</text>
</comment>
<accession>A0A0D8J6M8</accession>
<gene>
    <name evidence="4" type="ORF">LH29_20420</name>
</gene>
<evidence type="ECO:0008006" key="6">
    <source>
        <dbReference type="Google" id="ProtNLM"/>
    </source>
</evidence>
<dbReference type="GO" id="GO:0051536">
    <property type="term" value="F:iron-sulfur cluster binding"/>
    <property type="evidence" value="ECO:0007669"/>
    <property type="project" value="UniProtKB-KW"/>
</dbReference>
<dbReference type="PANTHER" id="PTHR43432:SF6">
    <property type="entry name" value="RADICAL SAM CORE DOMAIN-CONTAINING PROTEIN"/>
    <property type="match status" value="1"/>
</dbReference>
<dbReference type="Proteomes" id="UP000032544">
    <property type="component" value="Unassembled WGS sequence"/>
</dbReference>
<dbReference type="InterPro" id="IPR040086">
    <property type="entry name" value="MJ0683-like"/>
</dbReference>
<keyword evidence="3" id="KW-0411">Iron-sulfur</keyword>
<evidence type="ECO:0000313" key="5">
    <source>
        <dbReference type="Proteomes" id="UP000032544"/>
    </source>
</evidence>
<dbReference type="AlphaFoldDB" id="A0A0D8J6M8"/>
<reference evidence="4 5" key="1">
    <citation type="submission" date="2014-09" db="EMBL/GenBank/DDBJ databases">
        <title>Draft Genome Sequence of Draconibacterium sp. JN14CK-3.</title>
        <authorList>
            <person name="Dong C."/>
            <person name="Lai Q."/>
            <person name="Shao Z."/>
        </authorList>
    </citation>
    <scope>NUCLEOTIDE SEQUENCE [LARGE SCALE GENOMIC DNA]</scope>
    <source>
        <strain evidence="4 5">JN14CK-3</strain>
    </source>
</reference>
<dbReference type="EMBL" id="JRHC01000006">
    <property type="protein sequence ID" value="KJF42171.1"/>
    <property type="molecule type" value="Genomic_DNA"/>
</dbReference>
<keyword evidence="5" id="KW-1185">Reference proteome</keyword>
<evidence type="ECO:0000256" key="1">
    <source>
        <dbReference type="ARBA" id="ARBA00022723"/>
    </source>
</evidence>
<proteinExistence type="predicted"/>
<dbReference type="OrthoDB" id="9785699at2"/>
<evidence type="ECO:0000313" key="4">
    <source>
        <dbReference type="EMBL" id="KJF42171.1"/>
    </source>
</evidence>
<dbReference type="RefSeq" id="WP_045032942.1">
    <property type="nucleotide sequence ID" value="NZ_JRHC01000006.1"/>
</dbReference>
<sequence>MQKELDEIEPQTILIGYKTDPYQVLEESLCQTRIVLEVLLEKGFSVNINTKSNLVKRDFDILKKMPASKVCLSVASNDDKINELFDFNTLNKKNRNQALREIKAEGVKTSLKIGPIIPKISDPKAIVSEVQHITDDIELHALSFNDKRGEDWIRFEEILYKNYLESAEEIETIIFSKDHVYWLKLRAELEVYISNKNLNFSLKF</sequence>
<keyword evidence="2" id="KW-0408">Iron</keyword>